<sequence length="76" mass="8353">MHVVCPAPKAVLRAVRAVKPCDPFALSKGFPYLCAVGRRQPLSDLYLFFNQQIVTVADLRWMPGQVAPGLLTGVKE</sequence>
<organism evidence="1">
    <name type="scientific">Siphoviridae sp. ctBLh2</name>
    <dbReference type="NCBI Taxonomy" id="2827803"/>
    <lineage>
        <taxon>Viruses</taxon>
        <taxon>Duplodnaviria</taxon>
        <taxon>Heunggongvirae</taxon>
        <taxon>Uroviricota</taxon>
        <taxon>Caudoviricetes</taxon>
    </lineage>
</organism>
<protein>
    <submittedName>
        <fullName evidence="1">Uncharacterized protein</fullName>
    </submittedName>
</protein>
<name>A0A8S5S3I4_9CAUD</name>
<reference evidence="1" key="1">
    <citation type="journal article" date="2021" name="Proc. Natl. Acad. Sci. U.S.A.">
        <title>A Catalog of Tens of Thousands of Viruses from Human Metagenomes Reveals Hidden Associations with Chronic Diseases.</title>
        <authorList>
            <person name="Tisza M.J."/>
            <person name="Buck C.B."/>
        </authorList>
    </citation>
    <scope>NUCLEOTIDE SEQUENCE</scope>
    <source>
        <strain evidence="1">CtBLh2</strain>
    </source>
</reference>
<dbReference type="EMBL" id="BK032514">
    <property type="protein sequence ID" value="DAF45505.1"/>
    <property type="molecule type" value="Genomic_DNA"/>
</dbReference>
<evidence type="ECO:0000313" key="1">
    <source>
        <dbReference type="EMBL" id="DAF45505.1"/>
    </source>
</evidence>
<proteinExistence type="predicted"/>
<accession>A0A8S5S3I4</accession>